<name>A0ABD6H3F4_AGRVI</name>
<dbReference type="GO" id="GO:0003677">
    <property type="term" value="F:DNA binding"/>
    <property type="evidence" value="ECO:0007669"/>
    <property type="project" value="UniProtKB-KW"/>
</dbReference>
<dbReference type="PROSITE" id="PS50931">
    <property type="entry name" value="HTH_LYSR"/>
    <property type="match status" value="2"/>
</dbReference>
<proteinExistence type="inferred from homology"/>
<evidence type="ECO:0000256" key="1">
    <source>
        <dbReference type="ARBA" id="ARBA00009437"/>
    </source>
</evidence>
<dbReference type="Gene3D" id="3.40.190.290">
    <property type="match status" value="1"/>
</dbReference>
<dbReference type="Proteomes" id="UP000179454">
    <property type="component" value="Unassembled WGS sequence"/>
</dbReference>
<dbReference type="InterPro" id="IPR000847">
    <property type="entry name" value="LysR_HTH_N"/>
</dbReference>
<dbReference type="PANTHER" id="PTHR30126">
    <property type="entry name" value="HTH-TYPE TRANSCRIPTIONAL REGULATOR"/>
    <property type="match status" value="1"/>
</dbReference>
<accession>A0ABD6H3F4</accession>
<feature type="domain" description="HTH lysR-type" evidence="5">
    <location>
        <begin position="317"/>
        <end position="374"/>
    </location>
</feature>
<evidence type="ECO:0000256" key="4">
    <source>
        <dbReference type="ARBA" id="ARBA00023163"/>
    </source>
</evidence>
<sequence>MDHYGIELKPLAKFVLACQNPSISNSSRALGIAPSVLSAALHGLEDRLHMKLFERKGRYLGLLPSAFWLYRNAAVLLHLEEFSRRSLAIPANRMEKLSVRIDLNFSIGRMTKAVSCAIQQMGLQHPETFIACQFLDTASAASGGFIRESMDHIPAEHCATIEIGCHNEHSFREEPGTELLYRDPWIAVSATDPVTDIKADADILAVVRMSAHQMQVVAHYADQHGLSARLKFVDAGPAELGRLLSDFPHMRFLLPSSMVANRLGISRIYRESLVPPLVSMVRVGTSGALETKARRFIGLLRENMEGEEQNVVFDPQLTARQMHYFNLVHRCGGISAAARVANLAQSSVSAQLHSMEAVLGTPLFERSKEGATPTDAGINLWPLMAEVEKRQDRLSRQSGDIAAHTQHRVSIGMLPSSGHDSALTEKIAEALTMISIQHPSLKMEITEASNTILHDKVRSGELNLAIVGVVQPQFPRVLLGPSEPLSVVANPRFNFGGRSEINLAEVCELPLVLGARHLSIHQSFAAATHARNLEPHSKIEVGSLALAIAMVRRASLCTILPASSVQKDLETGRLVAIKINQEEISGTLSIIFSADRELSGAERAVMKTLVDVFGKKLHEGLAR</sequence>
<evidence type="ECO:0000256" key="3">
    <source>
        <dbReference type="ARBA" id="ARBA00023125"/>
    </source>
</evidence>
<keyword evidence="4" id="KW-0804">Transcription</keyword>
<dbReference type="EMBL" id="MBFA02000002">
    <property type="protein sequence ID" value="MUP08872.1"/>
    <property type="molecule type" value="Genomic_DNA"/>
</dbReference>
<dbReference type="SUPFAM" id="SSF46785">
    <property type="entry name" value="Winged helix' DNA-binding domain"/>
    <property type="match status" value="2"/>
</dbReference>
<dbReference type="RefSeq" id="WP_015918582.1">
    <property type="nucleotide sequence ID" value="NZ_MBFA02000002.1"/>
</dbReference>
<feature type="domain" description="HTH lysR-type" evidence="5">
    <location>
        <begin position="6"/>
        <end position="63"/>
    </location>
</feature>
<comment type="similarity">
    <text evidence="1">Belongs to the LysR transcriptional regulatory family.</text>
</comment>
<dbReference type="PANTHER" id="PTHR30126:SF39">
    <property type="entry name" value="HTH-TYPE TRANSCRIPTIONAL REGULATOR CYSL"/>
    <property type="match status" value="1"/>
</dbReference>
<gene>
    <name evidence="7" type="ORF">BBK91_003150</name>
    <name evidence="6" type="ORF">BBL17_005625</name>
</gene>
<evidence type="ECO:0000313" key="6">
    <source>
        <dbReference type="EMBL" id="MUO41267.1"/>
    </source>
</evidence>
<evidence type="ECO:0000256" key="2">
    <source>
        <dbReference type="ARBA" id="ARBA00023015"/>
    </source>
</evidence>
<evidence type="ECO:0000313" key="9">
    <source>
        <dbReference type="Proteomes" id="UP000179536"/>
    </source>
</evidence>
<dbReference type="AlphaFoldDB" id="A0ABD6H3F4"/>
<dbReference type="Proteomes" id="UP000179536">
    <property type="component" value="Unassembled WGS sequence"/>
</dbReference>
<dbReference type="Pfam" id="PF03466">
    <property type="entry name" value="LysR_substrate"/>
    <property type="match status" value="1"/>
</dbReference>
<dbReference type="Gene3D" id="1.10.10.10">
    <property type="entry name" value="Winged helix-like DNA-binding domain superfamily/Winged helix DNA-binding domain"/>
    <property type="match status" value="2"/>
</dbReference>
<keyword evidence="3" id="KW-0238">DNA-binding</keyword>
<organism evidence="7 9">
    <name type="scientific">Agrobacterium vitis</name>
    <name type="common">Rhizobium vitis</name>
    <dbReference type="NCBI Taxonomy" id="373"/>
    <lineage>
        <taxon>Bacteria</taxon>
        <taxon>Pseudomonadati</taxon>
        <taxon>Pseudomonadota</taxon>
        <taxon>Alphaproteobacteria</taxon>
        <taxon>Hyphomicrobiales</taxon>
        <taxon>Rhizobiaceae</taxon>
        <taxon>Rhizobium/Agrobacterium group</taxon>
        <taxon>Agrobacterium</taxon>
    </lineage>
</organism>
<dbReference type="Pfam" id="PF00126">
    <property type="entry name" value="HTH_1"/>
    <property type="match status" value="2"/>
</dbReference>
<dbReference type="SUPFAM" id="SSF53850">
    <property type="entry name" value="Periplasmic binding protein-like II"/>
    <property type="match status" value="1"/>
</dbReference>
<keyword evidence="8" id="KW-1185">Reference proteome</keyword>
<evidence type="ECO:0000313" key="7">
    <source>
        <dbReference type="EMBL" id="MUP08872.1"/>
    </source>
</evidence>
<comment type="caution">
    <text evidence="7">The sequence shown here is derived from an EMBL/GenBank/DDBJ whole genome shotgun (WGS) entry which is preliminary data.</text>
</comment>
<dbReference type="InterPro" id="IPR036390">
    <property type="entry name" value="WH_DNA-bd_sf"/>
</dbReference>
<dbReference type="EMBL" id="MBFE02000003">
    <property type="protein sequence ID" value="MUO41267.1"/>
    <property type="molecule type" value="Genomic_DNA"/>
</dbReference>
<protein>
    <submittedName>
        <fullName evidence="7">LysR family transcriptional regulator</fullName>
    </submittedName>
</protein>
<dbReference type="CDD" id="cd05466">
    <property type="entry name" value="PBP2_LTTR_substrate"/>
    <property type="match status" value="1"/>
</dbReference>
<evidence type="ECO:0000313" key="8">
    <source>
        <dbReference type="Proteomes" id="UP000179454"/>
    </source>
</evidence>
<reference evidence="8 9" key="1">
    <citation type="submission" date="2019-11" db="EMBL/GenBank/DDBJ databases">
        <title>Whole-genome sequencing of Allorhizobium vitis.</title>
        <authorList>
            <person name="Gan H.M."/>
            <person name="Savka M.A."/>
        </authorList>
    </citation>
    <scope>NUCLEOTIDE SEQUENCE [LARGE SCALE GENOMIC DNA]</scope>
    <source>
        <strain evidence="7 9">RF2/1</strain>
        <strain evidence="6 8">T1/7</strain>
    </source>
</reference>
<dbReference type="InterPro" id="IPR036388">
    <property type="entry name" value="WH-like_DNA-bd_sf"/>
</dbReference>
<evidence type="ECO:0000259" key="5">
    <source>
        <dbReference type="PROSITE" id="PS50931"/>
    </source>
</evidence>
<dbReference type="InterPro" id="IPR005119">
    <property type="entry name" value="LysR_subst-bd"/>
</dbReference>
<keyword evidence="2" id="KW-0805">Transcription regulation</keyword>